<dbReference type="KEGG" id="bdw:94336361"/>
<dbReference type="GO" id="GO:1990904">
    <property type="term" value="C:ribonucleoprotein complex"/>
    <property type="evidence" value="ECO:0007669"/>
    <property type="project" value="UniProtKB-KW"/>
</dbReference>
<dbReference type="InterPro" id="IPR023574">
    <property type="entry name" value="Ribosomal_uL4_dom_sf"/>
</dbReference>
<gene>
    <name evidence="5" type="ORF">BdWA1_002063</name>
</gene>
<dbReference type="GO" id="GO:0005840">
    <property type="term" value="C:ribosome"/>
    <property type="evidence" value="ECO:0007669"/>
    <property type="project" value="UniProtKB-KW"/>
</dbReference>
<dbReference type="GO" id="GO:0003735">
    <property type="term" value="F:structural constituent of ribosome"/>
    <property type="evidence" value="ECO:0007669"/>
    <property type="project" value="InterPro"/>
</dbReference>
<proteinExistence type="inferred from homology"/>
<keyword evidence="2 5" id="KW-0689">Ribosomal protein</keyword>
<dbReference type="PANTHER" id="PTHR10746">
    <property type="entry name" value="50S RIBOSOMAL PROTEIN L4"/>
    <property type="match status" value="1"/>
</dbReference>
<organism evidence="5 6">
    <name type="scientific">Babesia duncani</name>
    <dbReference type="NCBI Taxonomy" id="323732"/>
    <lineage>
        <taxon>Eukaryota</taxon>
        <taxon>Sar</taxon>
        <taxon>Alveolata</taxon>
        <taxon>Apicomplexa</taxon>
        <taxon>Aconoidasida</taxon>
        <taxon>Piroplasmida</taxon>
        <taxon>Babesiidae</taxon>
        <taxon>Babesia</taxon>
    </lineage>
</organism>
<comment type="similarity">
    <text evidence="1">Belongs to the universal ribosomal protein uL4 family.</text>
</comment>
<evidence type="ECO:0000256" key="1">
    <source>
        <dbReference type="ARBA" id="ARBA00010528"/>
    </source>
</evidence>
<reference evidence="5" key="1">
    <citation type="journal article" date="2023" name="Nat. Microbiol.">
        <title>Babesia duncani multi-omics identifies virulence factors and drug targets.</title>
        <authorList>
            <person name="Singh P."/>
            <person name="Lonardi S."/>
            <person name="Liang Q."/>
            <person name="Vydyam P."/>
            <person name="Khabirova E."/>
            <person name="Fang T."/>
            <person name="Gihaz S."/>
            <person name="Thekkiniath J."/>
            <person name="Munshi M."/>
            <person name="Abel S."/>
            <person name="Ciampossin L."/>
            <person name="Batugedara G."/>
            <person name="Gupta M."/>
            <person name="Lu X.M."/>
            <person name="Lenz T."/>
            <person name="Chakravarty S."/>
            <person name="Cornillot E."/>
            <person name="Hu Y."/>
            <person name="Ma W."/>
            <person name="Gonzalez L.M."/>
            <person name="Sanchez S."/>
            <person name="Estrada K."/>
            <person name="Sanchez-Flores A."/>
            <person name="Montero E."/>
            <person name="Harb O.S."/>
            <person name="Le Roch K.G."/>
            <person name="Mamoun C.B."/>
        </authorList>
    </citation>
    <scope>NUCLEOTIDE SEQUENCE</scope>
    <source>
        <strain evidence="5">WA1</strain>
    </source>
</reference>
<dbReference type="Proteomes" id="UP001214638">
    <property type="component" value="Unassembled WGS sequence"/>
</dbReference>
<evidence type="ECO:0000313" key="5">
    <source>
        <dbReference type="EMBL" id="KAK2196814.1"/>
    </source>
</evidence>
<sequence>MFILRHFGLVCNKCNIIPSVALGKHTRAASSIPISHGDHSTDLKAIEYASISPTANVNDPPIIRRPGEIIDVSTVIRGYWSYPAVGFNSILELPVYVFERNSGDGGLKNEPFKYLRVPNEIFGLPIRPDILHRCYQFYRRAKAGYVEDMQLYKWEWPGSTKKWRKQQKSGKARIGWRKSPGKYLGVFAHPIRPQDQRTKITRRVLHLGLKIMCSVKFAQSQIQVVDSFLMASHKTKYAVQNLREILGKNCNSALLIFVGHKDSNENFRWATANIPSVKIETVEGVNVYNLLKYRQVVITEDALKKLIYYIDNYPKQADWLPKYATPDNKPAPVPEKVPGWNATWLKNKIPFKLLSQSREAWLEQIKNWKWSSERTGALKIPRTDPLAGFKLRYLGNNETEQVKARFQYLYDSVLDPENDNDTFDYILNDEKGPEDVSLNSKQLSDL</sequence>
<dbReference type="InterPro" id="IPR013005">
    <property type="entry name" value="Ribosomal_uL4-like"/>
</dbReference>
<protein>
    <recommendedName>
        <fullName evidence="4">Large ribosomal subunit protein uL4m</fullName>
    </recommendedName>
</protein>
<evidence type="ECO:0000256" key="4">
    <source>
        <dbReference type="ARBA" id="ARBA00040565"/>
    </source>
</evidence>
<dbReference type="GeneID" id="94336361"/>
<dbReference type="Pfam" id="PF00573">
    <property type="entry name" value="Ribosomal_L4"/>
    <property type="match status" value="1"/>
</dbReference>
<dbReference type="SUPFAM" id="SSF52166">
    <property type="entry name" value="Ribosomal protein L4"/>
    <property type="match status" value="1"/>
</dbReference>
<dbReference type="InterPro" id="IPR002136">
    <property type="entry name" value="Ribosomal_uL4"/>
</dbReference>
<evidence type="ECO:0000256" key="2">
    <source>
        <dbReference type="ARBA" id="ARBA00022980"/>
    </source>
</evidence>
<dbReference type="RefSeq" id="XP_067803656.1">
    <property type="nucleotide sequence ID" value="XM_067947092.1"/>
</dbReference>
<dbReference type="GO" id="GO:0006412">
    <property type="term" value="P:translation"/>
    <property type="evidence" value="ECO:0007669"/>
    <property type="project" value="InterPro"/>
</dbReference>
<dbReference type="PANTHER" id="PTHR10746:SF6">
    <property type="entry name" value="LARGE RIBOSOMAL SUBUNIT PROTEIN UL4M"/>
    <property type="match status" value="1"/>
</dbReference>
<accession>A0AAD9PL18</accession>
<keyword evidence="3" id="KW-0687">Ribonucleoprotein</keyword>
<comment type="caution">
    <text evidence="5">The sequence shown here is derived from an EMBL/GenBank/DDBJ whole genome shotgun (WGS) entry which is preliminary data.</text>
</comment>
<evidence type="ECO:0000256" key="3">
    <source>
        <dbReference type="ARBA" id="ARBA00023274"/>
    </source>
</evidence>
<dbReference type="AlphaFoldDB" id="A0AAD9PL18"/>
<keyword evidence="6" id="KW-1185">Reference proteome</keyword>
<dbReference type="EMBL" id="JALLKP010000002">
    <property type="protein sequence ID" value="KAK2196814.1"/>
    <property type="molecule type" value="Genomic_DNA"/>
</dbReference>
<name>A0AAD9PL18_9APIC</name>
<dbReference type="Gene3D" id="3.40.1370.10">
    <property type="match status" value="1"/>
</dbReference>
<evidence type="ECO:0000313" key="6">
    <source>
        <dbReference type="Proteomes" id="UP001214638"/>
    </source>
</evidence>